<feature type="compositionally biased region" description="Polar residues" evidence="1">
    <location>
        <begin position="15"/>
        <end position="28"/>
    </location>
</feature>
<keyword evidence="3" id="KW-1185">Reference proteome</keyword>
<sequence length="396" mass="46846">MHCRNKSVTKERNSEQQIQLQKKGNSEQQIRRLQTENELHKRKAQTFYDRKREAKKRAKTTTDFEAIAMDFQKNVYLPNIPTNDVYYLRQLSMYSFNIHVLASSMALFYTYPENLAKKGSDEVCSFLFHFLMNYLQPEVKHLHIFCDSAGGQNKNFSMFRFMHFMVHTVKRLESIKITFPIRGHSYLECLQVHALHGTYCQTAIKNESIKITFPIRGHSYLECDKNMGIVNLKKRMELPDEWYDLLRSSRNKPSPFTVVEVDQGMVKGWSEFFKDKFLRKCPFPTQTIREISCSKEHIRLLSFRSSYNGPWLQQPIMKAVKTNSNNLRLAENEFFLPSSKYHALLAIDEDKYMNLQILKGFCENPDAAVYYTQLQHEEKTKKKKKKQKQTRNNTYE</sequence>
<protein>
    <recommendedName>
        <fullName evidence="4">Transposase</fullName>
    </recommendedName>
</protein>
<proteinExistence type="predicted"/>
<dbReference type="AlphaFoldDB" id="A0AAW1N7X3"/>
<dbReference type="EMBL" id="JASPKY010000008">
    <property type="protein sequence ID" value="KAK9754393.1"/>
    <property type="molecule type" value="Genomic_DNA"/>
</dbReference>
<evidence type="ECO:0000313" key="2">
    <source>
        <dbReference type="EMBL" id="KAK9754393.1"/>
    </source>
</evidence>
<evidence type="ECO:0008006" key="4">
    <source>
        <dbReference type="Google" id="ProtNLM"/>
    </source>
</evidence>
<dbReference type="PANTHER" id="PTHR34415">
    <property type="entry name" value="INTEGRASE CATALYTIC DOMAIN-CONTAINING PROTEIN"/>
    <property type="match status" value="1"/>
</dbReference>
<name>A0AAW1N7X3_POPJA</name>
<feature type="region of interest" description="Disordered" evidence="1">
    <location>
        <begin position="1"/>
        <end position="30"/>
    </location>
</feature>
<dbReference type="PANTHER" id="PTHR34415:SF1">
    <property type="entry name" value="INTEGRASE CATALYTIC DOMAIN-CONTAINING PROTEIN"/>
    <property type="match status" value="1"/>
</dbReference>
<reference evidence="2 3" key="1">
    <citation type="journal article" date="2024" name="BMC Genomics">
        <title>De novo assembly and annotation of Popillia japonica's genome with initial clues to its potential as an invasive pest.</title>
        <authorList>
            <person name="Cucini C."/>
            <person name="Boschi S."/>
            <person name="Funari R."/>
            <person name="Cardaioli E."/>
            <person name="Iannotti N."/>
            <person name="Marturano G."/>
            <person name="Paoli F."/>
            <person name="Bruttini M."/>
            <person name="Carapelli A."/>
            <person name="Frati F."/>
            <person name="Nardi F."/>
        </authorList>
    </citation>
    <scope>NUCLEOTIDE SEQUENCE [LARGE SCALE GENOMIC DNA]</scope>
    <source>
        <strain evidence="2">DMR45628</strain>
    </source>
</reference>
<accession>A0AAW1N7X3</accession>
<comment type="caution">
    <text evidence="2">The sequence shown here is derived from an EMBL/GenBank/DDBJ whole genome shotgun (WGS) entry which is preliminary data.</text>
</comment>
<gene>
    <name evidence="2" type="ORF">QE152_g1328</name>
</gene>
<organism evidence="2 3">
    <name type="scientific">Popillia japonica</name>
    <name type="common">Japanese beetle</name>
    <dbReference type="NCBI Taxonomy" id="7064"/>
    <lineage>
        <taxon>Eukaryota</taxon>
        <taxon>Metazoa</taxon>
        <taxon>Ecdysozoa</taxon>
        <taxon>Arthropoda</taxon>
        <taxon>Hexapoda</taxon>
        <taxon>Insecta</taxon>
        <taxon>Pterygota</taxon>
        <taxon>Neoptera</taxon>
        <taxon>Endopterygota</taxon>
        <taxon>Coleoptera</taxon>
        <taxon>Polyphaga</taxon>
        <taxon>Scarabaeiformia</taxon>
        <taxon>Scarabaeidae</taxon>
        <taxon>Rutelinae</taxon>
        <taxon>Popillia</taxon>
    </lineage>
</organism>
<dbReference type="Proteomes" id="UP001458880">
    <property type="component" value="Unassembled WGS sequence"/>
</dbReference>
<evidence type="ECO:0000256" key="1">
    <source>
        <dbReference type="SAM" id="MobiDB-lite"/>
    </source>
</evidence>
<evidence type="ECO:0000313" key="3">
    <source>
        <dbReference type="Proteomes" id="UP001458880"/>
    </source>
</evidence>